<evidence type="ECO:0000256" key="1">
    <source>
        <dbReference type="SAM" id="SignalP"/>
    </source>
</evidence>
<keyword evidence="1" id="KW-0732">Signal</keyword>
<evidence type="ECO:0000313" key="5">
    <source>
        <dbReference type="Proteomes" id="UP000324022"/>
    </source>
</evidence>
<feature type="domain" description="Phospholipase D N-terminal" evidence="3">
    <location>
        <begin position="116"/>
        <end position="211"/>
    </location>
</feature>
<dbReference type="OrthoDB" id="29024at2759"/>
<gene>
    <name evidence="4" type="ORF">UTRI_02056_B</name>
</gene>
<dbReference type="Proteomes" id="UP000324022">
    <property type="component" value="Unassembled WGS sequence"/>
</dbReference>
<evidence type="ECO:0000313" key="4">
    <source>
        <dbReference type="EMBL" id="SPO22054.1"/>
    </source>
</evidence>
<dbReference type="InterPro" id="IPR018946">
    <property type="entry name" value="PhoD-like_MPP"/>
</dbReference>
<evidence type="ECO:0000259" key="3">
    <source>
        <dbReference type="Pfam" id="PF16655"/>
    </source>
</evidence>
<keyword evidence="5" id="KW-1185">Reference proteome</keyword>
<accession>A0A5C3DUB1</accession>
<protein>
    <submittedName>
        <fullName evidence="4">Related to alkaline phosphatase</fullName>
    </submittedName>
</protein>
<dbReference type="AlphaFoldDB" id="A0A5C3DUB1"/>
<dbReference type="EMBL" id="OOIN01000003">
    <property type="protein sequence ID" value="SPO22054.1"/>
    <property type="molecule type" value="Genomic_DNA"/>
</dbReference>
<evidence type="ECO:0000259" key="2">
    <source>
        <dbReference type="Pfam" id="PF09423"/>
    </source>
</evidence>
<dbReference type="PANTHER" id="PTHR43606:SF7">
    <property type="entry name" value="PHOSPHATASE, PUTATIVE (AFU_ORTHOLOGUE AFUA_6G08710)-RELATED"/>
    <property type="match status" value="1"/>
</dbReference>
<feature type="domain" description="PhoD-like phosphatase metallophosphatase" evidence="2">
    <location>
        <begin position="226"/>
        <end position="597"/>
    </location>
</feature>
<feature type="chain" id="PRO_5022722417" evidence="1">
    <location>
        <begin position="22"/>
        <end position="661"/>
    </location>
</feature>
<feature type="signal peptide" evidence="1">
    <location>
        <begin position="1"/>
        <end position="21"/>
    </location>
</feature>
<dbReference type="CDD" id="cd07389">
    <property type="entry name" value="MPP_PhoD"/>
    <property type="match status" value="1"/>
</dbReference>
<dbReference type="Gene3D" id="3.60.21.70">
    <property type="entry name" value="PhoD-like phosphatase"/>
    <property type="match status" value="1"/>
</dbReference>
<organism evidence="4 5">
    <name type="scientific">Ustilago trichophora</name>
    <dbReference type="NCBI Taxonomy" id="86804"/>
    <lineage>
        <taxon>Eukaryota</taxon>
        <taxon>Fungi</taxon>
        <taxon>Dikarya</taxon>
        <taxon>Basidiomycota</taxon>
        <taxon>Ustilaginomycotina</taxon>
        <taxon>Ustilaginomycetes</taxon>
        <taxon>Ustilaginales</taxon>
        <taxon>Ustilaginaceae</taxon>
        <taxon>Ustilago</taxon>
    </lineage>
</organism>
<dbReference type="PANTHER" id="PTHR43606">
    <property type="entry name" value="PHOSPHATASE, PUTATIVE (AFU_ORTHOLOGUE AFUA_6G08710)-RELATED"/>
    <property type="match status" value="1"/>
</dbReference>
<name>A0A5C3DUB1_9BASI</name>
<dbReference type="Gene3D" id="2.60.40.380">
    <property type="entry name" value="Purple acid phosphatase-like, N-terminal"/>
    <property type="match status" value="1"/>
</dbReference>
<dbReference type="Pfam" id="PF16655">
    <property type="entry name" value="PhoD_N"/>
    <property type="match status" value="1"/>
</dbReference>
<dbReference type="InterPro" id="IPR038607">
    <property type="entry name" value="PhoD-like_sf"/>
</dbReference>
<reference evidence="4 5" key="1">
    <citation type="submission" date="2018-03" db="EMBL/GenBank/DDBJ databases">
        <authorList>
            <person name="Guldener U."/>
        </authorList>
    </citation>
    <scope>NUCLEOTIDE SEQUENCE [LARGE SCALE GENOMIC DNA]</scope>
    <source>
        <strain evidence="4 5">NBRC100155</strain>
    </source>
</reference>
<dbReference type="SUPFAM" id="SSF56300">
    <property type="entry name" value="Metallo-dependent phosphatases"/>
    <property type="match status" value="1"/>
</dbReference>
<proteinExistence type="predicted"/>
<dbReference type="InterPro" id="IPR029052">
    <property type="entry name" value="Metallo-depent_PP-like"/>
</dbReference>
<dbReference type="Pfam" id="PF09423">
    <property type="entry name" value="PhoD"/>
    <property type="match status" value="1"/>
</dbReference>
<sequence>MKTILAPFAALAAALTVSVSALAPLERNLAYRSPSLSLSNGDGLSHDIEHIGTQIRKRAYDEYVTSKVEGKAKRNNGKKNKGQYKTEADFLVEEYDGNYGSDGRDAYKGKVSFPYGVAAGDPYPDSAILWTHPVPEDANTNLPVCLRYQTSKSKDDWSKDNLVDDSYAWTTSEVDYSFKVETTGLSPKTKYYYRFFSCHDHSVVSPVGSFKSIPEYNDEDIDSLKLAVFSCSNLPFGYFNAYRAAAARKNGADFFVHVGDYIYEARGDGQKVAGENTYGDGRSLNRVPEPDHEIVSLSDYRLRYGSYRKDKDLQALHREMAFFGTWDDHEVADNSYNHGTADGNNTDSGAVRSVRFTERKLAAVKAYYEWMPIRQVDTTDSLRIWRSFRYGKLADLFLLDTRNFDRDITDVYYNTAQIAALSNDTDRSLMGGKQEQWLYRNMIESESRGATWKVLAQQIIVNWQNYGSPSFMYNYDAWQGYRSNRRRLFDTIVDNKIDNTVILAGDSHANWVYDTVPENRLNNTQYDPVTGEGSIAVEFAGTAVSSPSSYGANLTEEKYTQNAKKLVSINRNLQWAEGAHRGYFEIEFTKTDCNAQFYGYVNNTNPNSEELLVAQFNVKKGANKLTRPINYGISPNSGSLQSQAVDYTKQKWNGTAFVAQN</sequence>
<dbReference type="InterPro" id="IPR032093">
    <property type="entry name" value="PhoD_N"/>
</dbReference>
<dbReference type="InterPro" id="IPR052900">
    <property type="entry name" value="Phospholipid_Metab_Enz"/>
</dbReference>